<dbReference type="PANTHER" id="PTHR48100">
    <property type="entry name" value="BROAD-SPECIFICITY PHOSPHATASE YOR283W-RELATED"/>
    <property type="match status" value="1"/>
</dbReference>
<organism evidence="3 4">
    <name type="scientific">Corynebacterium terpenotabidum Y-11</name>
    <dbReference type="NCBI Taxonomy" id="1200352"/>
    <lineage>
        <taxon>Bacteria</taxon>
        <taxon>Bacillati</taxon>
        <taxon>Actinomycetota</taxon>
        <taxon>Actinomycetes</taxon>
        <taxon>Mycobacteriales</taxon>
        <taxon>Corynebacteriaceae</taxon>
        <taxon>Corynebacterium</taxon>
    </lineage>
</organism>
<name>S4XBM6_9CORY</name>
<keyword evidence="4" id="KW-1185">Reference proteome</keyword>
<dbReference type="eggNOG" id="COG0406">
    <property type="taxonomic scope" value="Bacteria"/>
</dbReference>
<evidence type="ECO:0000313" key="4">
    <source>
        <dbReference type="Proteomes" id="UP000014809"/>
    </source>
</evidence>
<feature type="active site" description="Tele-phosphohistidine intermediate" evidence="1">
    <location>
        <position position="28"/>
    </location>
</feature>
<feature type="binding site" evidence="2">
    <location>
        <position position="82"/>
    </location>
    <ligand>
        <name>substrate</name>
    </ligand>
</feature>
<proteinExistence type="predicted"/>
<dbReference type="EMBL" id="CP003696">
    <property type="protein sequence ID" value="AGP30512.1"/>
    <property type="molecule type" value="Genomic_DNA"/>
</dbReference>
<dbReference type="SMART" id="SM00855">
    <property type="entry name" value="PGAM"/>
    <property type="match status" value="1"/>
</dbReference>
<evidence type="ECO:0000256" key="2">
    <source>
        <dbReference type="PIRSR" id="PIRSR613078-2"/>
    </source>
</evidence>
<gene>
    <name evidence="3" type="ORF">A606_04315</name>
</gene>
<dbReference type="SUPFAM" id="SSF53254">
    <property type="entry name" value="Phosphoglycerate mutase-like"/>
    <property type="match status" value="1"/>
</dbReference>
<evidence type="ECO:0000313" key="3">
    <source>
        <dbReference type="EMBL" id="AGP30512.1"/>
    </source>
</evidence>
<accession>S4XBM6</accession>
<protein>
    <submittedName>
        <fullName evidence="3">Bifunctional RNase H/acid phosphatase</fullName>
    </submittedName>
</protein>
<dbReference type="GO" id="GO:0005737">
    <property type="term" value="C:cytoplasm"/>
    <property type="evidence" value="ECO:0007669"/>
    <property type="project" value="TreeGrafter"/>
</dbReference>
<dbReference type="GO" id="GO:0016791">
    <property type="term" value="F:phosphatase activity"/>
    <property type="evidence" value="ECO:0007669"/>
    <property type="project" value="TreeGrafter"/>
</dbReference>
<evidence type="ECO:0000256" key="1">
    <source>
        <dbReference type="PIRSR" id="PIRSR613078-1"/>
    </source>
</evidence>
<dbReference type="CDD" id="cd07067">
    <property type="entry name" value="HP_PGM_like"/>
    <property type="match status" value="1"/>
</dbReference>
<dbReference type="PATRIC" id="fig|1200352.3.peg.873"/>
<dbReference type="STRING" id="1200352.A606_04315"/>
<dbReference type="InterPro" id="IPR050275">
    <property type="entry name" value="PGM_Phosphatase"/>
</dbReference>
<sequence length="226" mass="24409">MTVPSALTSRPGWFGSGDEPLRILLLRHGETPMSVAGVFSGRSNPSLTDTGMEQARRAAAWLRVRQEAGEGIDAVYTSPLTRARQTAEAAAGELGLPVTETPDLIETDFGAWEGLGFDEVHRRWPGEHAAWANDPSVPTVGGESMDDVSARCDRLVADLDAPDGPRTVLLVSHVSPIKAILRSALQAPATVFSTLHLSLAGLSVVEFYSERSVMREFNDTHYLRGM</sequence>
<dbReference type="RefSeq" id="WP_020440874.1">
    <property type="nucleotide sequence ID" value="NC_021663.1"/>
</dbReference>
<dbReference type="AlphaFoldDB" id="S4XBM6"/>
<dbReference type="Gene3D" id="3.40.50.1240">
    <property type="entry name" value="Phosphoglycerate mutase-like"/>
    <property type="match status" value="1"/>
</dbReference>
<dbReference type="Proteomes" id="UP000014809">
    <property type="component" value="Chromosome"/>
</dbReference>
<reference evidence="3 4" key="1">
    <citation type="submission" date="2012-06" db="EMBL/GenBank/DDBJ databases">
        <title>Complete genome sequence of Corynebacterium terpenotabidum Y-11 (=DSM 44721).</title>
        <authorList>
            <person name="Ruckert C."/>
            <person name="Albersmeier A."/>
            <person name="Al-Dilaimi A."/>
            <person name="Szczepanowski R."/>
            <person name="Kalinowski J."/>
        </authorList>
    </citation>
    <scope>NUCLEOTIDE SEQUENCE [LARGE SCALE GENOMIC DNA]</scope>
    <source>
        <strain evidence="3 4">Y-11</strain>
    </source>
</reference>
<dbReference type="InterPro" id="IPR029033">
    <property type="entry name" value="His_PPase_superfam"/>
</dbReference>
<dbReference type="HOGENOM" id="CLU_033323_8_4_11"/>
<dbReference type="PANTHER" id="PTHR48100:SF1">
    <property type="entry name" value="HISTIDINE PHOSPHATASE FAMILY PROTEIN-RELATED"/>
    <property type="match status" value="1"/>
</dbReference>
<dbReference type="Pfam" id="PF00300">
    <property type="entry name" value="His_Phos_1"/>
    <property type="match status" value="1"/>
</dbReference>
<dbReference type="KEGG" id="cter:A606_04315"/>
<feature type="active site" description="Proton donor/acceptor" evidence="1">
    <location>
        <position position="106"/>
    </location>
</feature>
<dbReference type="InterPro" id="IPR013078">
    <property type="entry name" value="His_Pase_superF_clade-1"/>
</dbReference>